<protein>
    <submittedName>
        <fullName evidence="2">Uncharacterized protein</fullName>
    </submittedName>
</protein>
<evidence type="ECO:0000313" key="2">
    <source>
        <dbReference type="EMBL" id="QDK71917.1"/>
    </source>
</evidence>
<keyword evidence="1" id="KW-1133">Transmembrane helix</keyword>
<feature type="transmembrane region" description="Helical" evidence="1">
    <location>
        <begin position="12"/>
        <end position="31"/>
    </location>
</feature>
<reference evidence="2 3" key="1">
    <citation type="submission" date="2019-07" db="EMBL/GenBank/DDBJ databases">
        <title>Genome sequencing of KACC 19320.</title>
        <authorList>
            <person name="Heo J."/>
            <person name="Kim S.-J."/>
            <person name="Kim J.-S."/>
            <person name="Hong S.-B."/>
            <person name="Kwon S.-W."/>
        </authorList>
    </citation>
    <scope>NUCLEOTIDE SEQUENCE [LARGE SCALE GENOMIC DNA]</scope>
    <source>
        <strain evidence="2 3">KACC 19320</strain>
    </source>
</reference>
<keyword evidence="1" id="KW-0812">Transmembrane</keyword>
<dbReference type="KEGG" id="lack:FLP15_05160"/>
<feature type="transmembrane region" description="Helical" evidence="1">
    <location>
        <begin position="43"/>
        <end position="76"/>
    </location>
</feature>
<dbReference type="AlphaFoldDB" id="A0A514ZBJ3"/>
<keyword evidence="1" id="KW-0472">Membrane</keyword>
<dbReference type="EMBL" id="CP041356">
    <property type="protein sequence ID" value="QDK71917.1"/>
    <property type="molecule type" value="Genomic_DNA"/>
</dbReference>
<keyword evidence="3" id="KW-1185">Reference proteome</keyword>
<sequence>MPAIVKMPVLPLFSVFILTIIVAYVIAWFYRNDYDPMKMIKAYLIYVLPFLVISVLLHVKIMLIIGIYILGLIILVFRNQHYFDH</sequence>
<evidence type="ECO:0000256" key="1">
    <source>
        <dbReference type="SAM" id="Phobius"/>
    </source>
</evidence>
<gene>
    <name evidence="2" type="ORF">FLP15_05160</name>
</gene>
<dbReference type="Proteomes" id="UP000315128">
    <property type="component" value="Chromosome"/>
</dbReference>
<organism evidence="2 3">
    <name type="scientific">Lactococcus protaetiae</name>
    <dbReference type="NCBI Taxonomy" id="2592653"/>
    <lineage>
        <taxon>Bacteria</taxon>
        <taxon>Bacillati</taxon>
        <taxon>Bacillota</taxon>
        <taxon>Bacilli</taxon>
        <taxon>Lactobacillales</taxon>
        <taxon>Streptococcaceae</taxon>
        <taxon>Lactococcus</taxon>
    </lineage>
</organism>
<evidence type="ECO:0000313" key="3">
    <source>
        <dbReference type="Proteomes" id="UP000315128"/>
    </source>
</evidence>
<dbReference type="OrthoDB" id="2242814at2"/>
<name>A0A514ZBJ3_9LACT</name>
<proteinExistence type="predicted"/>
<accession>A0A514ZBJ3</accession>